<dbReference type="AlphaFoldDB" id="A0A4P9YHT7"/>
<evidence type="ECO:0000313" key="1">
    <source>
        <dbReference type="EMBL" id="RKP18858.1"/>
    </source>
</evidence>
<evidence type="ECO:0000313" key="2">
    <source>
        <dbReference type="Proteomes" id="UP000281549"/>
    </source>
</evidence>
<protein>
    <recommendedName>
        <fullName evidence="3">DDE-1 domain-containing protein</fullName>
    </recommendedName>
</protein>
<reference evidence="2" key="1">
    <citation type="journal article" date="2018" name="Nat. Microbiol.">
        <title>Leveraging single-cell genomics to expand the fungal tree of life.</title>
        <authorList>
            <person name="Ahrendt S.R."/>
            <person name="Quandt C.A."/>
            <person name="Ciobanu D."/>
            <person name="Clum A."/>
            <person name="Salamov A."/>
            <person name="Andreopoulos B."/>
            <person name="Cheng J.F."/>
            <person name="Woyke T."/>
            <person name="Pelin A."/>
            <person name="Henrissat B."/>
            <person name="Reynolds N.K."/>
            <person name="Benny G.L."/>
            <person name="Smith M.E."/>
            <person name="James T.Y."/>
            <person name="Grigoriev I.V."/>
        </authorList>
    </citation>
    <scope>NUCLEOTIDE SEQUENCE [LARGE SCALE GENOMIC DNA]</scope>
    <source>
        <strain evidence="2">CSF55</strain>
    </source>
</reference>
<proteinExistence type="predicted"/>
<sequence length="229" mass="25964">KPKHEDIHNQILELVNDLRSSLIPISCTDLTEIVRGQFSNQLGNSTSEGVRTMLRRLLKKNNYVRRRVTSHTRPEVHVDLEEQKANYIAFIKNVLEDVSLLKSIPLNNIFIINADQTAVFFENIPKYTLSKLGEKNPRAFTLGSSKNRLTAMCTIVNNGDKLPLYCVFNGLSFSSFTTRLPNIANDEDKIDVDLRKITRSPSLMSSPHEFLPLVAQGAQRRPFPGFLKP</sequence>
<accession>A0A4P9YHT7</accession>
<dbReference type="Proteomes" id="UP000281549">
    <property type="component" value="Unassembled WGS sequence"/>
</dbReference>
<feature type="non-terminal residue" evidence="1">
    <location>
        <position position="1"/>
    </location>
</feature>
<dbReference type="EMBL" id="ML005350">
    <property type="protein sequence ID" value="RKP18858.1"/>
    <property type="molecule type" value="Genomic_DNA"/>
</dbReference>
<gene>
    <name evidence="1" type="ORF">ROZALSC1DRAFT_29486</name>
</gene>
<evidence type="ECO:0008006" key="3">
    <source>
        <dbReference type="Google" id="ProtNLM"/>
    </source>
</evidence>
<organism evidence="1 2">
    <name type="scientific">Rozella allomycis (strain CSF55)</name>
    <dbReference type="NCBI Taxonomy" id="988480"/>
    <lineage>
        <taxon>Eukaryota</taxon>
        <taxon>Fungi</taxon>
        <taxon>Fungi incertae sedis</taxon>
        <taxon>Cryptomycota</taxon>
        <taxon>Cryptomycota incertae sedis</taxon>
        <taxon>Rozella</taxon>
    </lineage>
</organism>
<name>A0A4P9YHT7_ROZAC</name>